<gene>
    <name evidence="3" type="ORF">PCOR1329_LOCUS10308</name>
</gene>
<comment type="caution">
    <text evidence="3">The sequence shown here is derived from an EMBL/GenBank/DDBJ whole genome shotgun (WGS) entry which is preliminary data.</text>
</comment>
<protein>
    <submittedName>
        <fullName evidence="3">Uncharacterized protein</fullName>
    </submittedName>
</protein>
<reference evidence="3" key="1">
    <citation type="submission" date="2023-10" db="EMBL/GenBank/DDBJ databases">
        <authorList>
            <person name="Chen Y."/>
            <person name="Shah S."/>
            <person name="Dougan E. K."/>
            <person name="Thang M."/>
            <person name="Chan C."/>
        </authorList>
    </citation>
    <scope>NUCLEOTIDE SEQUENCE [LARGE SCALE GENOMIC DNA]</scope>
</reference>
<keyword evidence="4" id="KW-1185">Reference proteome</keyword>
<dbReference type="InterPro" id="IPR036047">
    <property type="entry name" value="F-box-like_dom_sf"/>
</dbReference>
<dbReference type="PANTHER" id="PTHR24412">
    <property type="entry name" value="KELCH PROTEIN"/>
    <property type="match status" value="1"/>
</dbReference>
<name>A0ABN9QAS5_9DINO</name>
<evidence type="ECO:0000256" key="1">
    <source>
        <dbReference type="ARBA" id="ARBA00022441"/>
    </source>
</evidence>
<keyword evidence="1" id="KW-0880">Kelch repeat</keyword>
<keyword evidence="2" id="KW-0677">Repeat</keyword>
<dbReference type="PANTHER" id="PTHR24412:SF489">
    <property type="entry name" value="RING FINGER DOMAIN AND KELCH REPEAT-CONTAINING PROTEIN DDB_G0271372"/>
    <property type="match status" value="1"/>
</dbReference>
<dbReference type="SUPFAM" id="SSF117281">
    <property type="entry name" value="Kelch motif"/>
    <property type="match status" value="1"/>
</dbReference>
<dbReference type="Pfam" id="PF01344">
    <property type="entry name" value="Kelch_1"/>
    <property type="match status" value="1"/>
</dbReference>
<dbReference type="EMBL" id="CAUYUJ010002914">
    <property type="protein sequence ID" value="CAK0802979.1"/>
    <property type="molecule type" value="Genomic_DNA"/>
</dbReference>
<accession>A0ABN9QAS5</accession>
<dbReference type="InterPro" id="IPR006652">
    <property type="entry name" value="Kelch_1"/>
</dbReference>
<evidence type="ECO:0000313" key="3">
    <source>
        <dbReference type="EMBL" id="CAK0802979.1"/>
    </source>
</evidence>
<sequence length="383" mass="40474">MPGASAEGGVLAPSRLVLCDLPSGALHQALSFLDGVGLGRWETTCAPLGGLVAEDLWRGIVLRCWGWLLRQKPPSSSWKALCVRLHTGASSCFCVVGAGPRAGASCAHGLWPPAGAAGPGARGRWVRLPAPAETREMAGVVRSAAGSVVVVGGTSPRVDERGRLGFRTLASAESCTDGVWSPLAAMREPRCCCSAALDARGGVFVVGGGTSMYRGAACFRTVEYLPSLDGVWQEAPAMVSMRCAVGVAISHETSRLFAFGGYSGVTYLETCEALELHGSASARWTLLPPMTCKRAGCNAACGPDGRVLDVRTSAWQLSRSRLRWGRHYNAAAFGPDGLLYVSGAFRHTGQLDVVERYDPRIDRWEELSPIGTVVNFSAGTFVF</sequence>
<organism evidence="3 4">
    <name type="scientific">Prorocentrum cordatum</name>
    <dbReference type="NCBI Taxonomy" id="2364126"/>
    <lineage>
        <taxon>Eukaryota</taxon>
        <taxon>Sar</taxon>
        <taxon>Alveolata</taxon>
        <taxon>Dinophyceae</taxon>
        <taxon>Prorocentrales</taxon>
        <taxon>Prorocentraceae</taxon>
        <taxon>Prorocentrum</taxon>
    </lineage>
</organism>
<evidence type="ECO:0000313" key="4">
    <source>
        <dbReference type="Proteomes" id="UP001189429"/>
    </source>
</evidence>
<proteinExistence type="predicted"/>
<dbReference type="Gene3D" id="2.120.10.80">
    <property type="entry name" value="Kelch-type beta propeller"/>
    <property type="match status" value="1"/>
</dbReference>
<evidence type="ECO:0000256" key="2">
    <source>
        <dbReference type="ARBA" id="ARBA00022737"/>
    </source>
</evidence>
<dbReference type="SMART" id="SM00612">
    <property type="entry name" value="Kelch"/>
    <property type="match status" value="4"/>
</dbReference>
<dbReference type="Proteomes" id="UP001189429">
    <property type="component" value="Unassembled WGS sequence"/>
</dbReference>
<dbReference type="SUPFAM" id="SSF81383">
    <property type="entry name" value="F-box domain"/>
    <property type="match status" value="1"/>
</dbReference>
<dbReference type="InterPro" id="IPR015915">
    <property type="entry name" value="Kelch-typ_b-propeller"/>
</dbReference>
<dbReference type="InterPro" id="IPR037293">
    <property type="entry name" value="Gal_Oxidase_central_sf"/>
</dbReference>
<dbReference type="Gene3D" id="2.130.10.80">
    <property type="entry name" value="Galactose oxidase/kelch, beta-propeller"/>
    <property type="match status" value="1"/>
</dbReference>